<sequence>MPALNSLTIAEMEVVASRFCSQLPFCARVYANTTFSSRQCDGDYRHFTGELCGRHPRRTFRRQRLVWARGYDTTSRIITSESSSPPRRHRLPSSRMHRSMDGEPFLFQTPATLKLPDENERWPFLIMQAEARAVRLALSAFSAILPSTMDVWVDNTSLQGAANKGSSKSRAMTWELQRIYEFLDSRGAQVSFAYVRSAENPADGISRGRVFTLQDLAKGWNLRK</sequence>
<evidence type="ECO:0000256" key="1">
    <source>
        <dbReference type="SAM" id="MobiDB-lite"/>
    </source>
</evidence>
<dbReference type="VEuPathDB" id="TriTrypDB:C3747_162g42"/>
<proteinExistence type="predicted"/>
<evidence type="ECO:0000313" key="3">
    <source>
        <dbReference type="Proteomes" id="UP000246078"/>
    </source>
</evidence>
<accession>A0A2V2W638</accession>
<dbReference type="EMBL" id="PRFC01000162">
    <property type="protein sequence ID" value="PWV04080.1"/>
    <property type="molecule type" value="Genomic_DNA"/>
</dbReference>
<feature type="region of interest" description="Disordered" evidence="1">
    <location>
        <begin position="78"/>
        <end position="101"/>
    </location>
</feature>
<keyword evidence="2" id="KW-0808">Transferase</keyword>
<dbReference type="GO" id="GO:0016301">
    <property type="term" value="F:kinase activity"/>
    <property type="evidence" value="ECO:0007669"/>
    <property type="project" value="UniProtKB-KW"/>
</dbReference>
<dbReference type="VEuPathDB" id="TriTrypDB:TcBrA4_0006490"/>
<protein>
    <submittedName>
        <fullName evidence="2">Putative target of rapamycin (TOR) kinase 1</fullName>
    </submittedName>
</protein>
<name>A0A2V2W638_TRYCR</name>
<organism evidence="2 3">
    <name type="scientific">Trypanosoma cruzi</name>
    <dbReference type="NCBI Taxonomy" id="5693"/>
    <lineage>
        <taxon>Eukaryota</taxon>
        <taxon>Discoba</taxon>
        <taxon>Euglenozoa</taxon>
        <taxon>Kinetoplastea</taxon>
        <taxon>Metakinetoplastina</taxon>
        <taxon>Trypanosomatida</taxon>
        <taxon>Trypanosomatidae</taxon>
        <taxon>Trypanosoma</taxon>
        <taxon>Schizotrypanum</taxon>
    </lineage>
</organism>
<dbReference type="VEuPathDB" id="TriTrypDB:TcCL_ESM11264"/>
<dbReference type="VEuPathDB" id="TriTrypDB:TCDM_09845"/>
<feature type="compositionally biased region" description="Basic residues" evidence="1">
    <location>
        <begin position="86"/>
        <end position="97"/>
    </location>
</feature>
<dbReference type="AlphaFoldDB" id="A0A2V2W638"/>
<keyword evidence="2" id="KW-0418">Kinase</keyword>
<dbReference type="Proteomes" id="UP000246078">
    <property type="component" value="Unassembled WGS sequence"/>
</dbReference>
<dbReference type="VEuPathDB" id="TriTrypDB:TcG_10891"/>
<comment type="caution">
    <text evidence="2">The sequence shown here is derived from an EMBL/GenBank/DDBJ whole genome shotgun (WGS) entry which is preliminary data.</text>
</comment>
<reference evidence="2 3" key="1">
    <citation type="journal article" date="2018" name="Microb. Genom.">
        <title>Expanding an expanded genome: long-read sequencing of Trypanosoma cruzi.</title>
        <authorList>
            <person name="Berna L."/>
            <person name="Rodriguez M."/>
            <person name="Chiribao M.L."/>
            <person name="Parodi-Talice A."/>
            <person name="Pita S."/>
            <person name="Rijo G."/>
            <person name="Alvarez-Valin F."/>
            <person name="Robello C."/>
        </authorList>
    </citation>
    <scope>NUCLEOTIDE SEQUENCE [LARGE SCALE GENOMIC DNA]</scope>
    <source>
        <strain evidence="2 3">TCC</strain>
    </source>
</reference>
<evidence type="ECO:0000313" key="2">
    <source>
        <dbReference type="EMBL" id="PWV04080.1"/>
    </source>
</evidence>
<gene>
    <name evidence="2" type="ORF">C3747_162g42</name>
</gene>